<dbReference type="AlphaFoldDB" id="A0A4C1WZH0"/>
<comment type="caution">
    <text evidence="1">The sequence shown here is derived from an EMBL/GenBank/DDBJ whole genome shotgun (WGS) entry which is preliminary data.</text>
</comment>
<name>A0A4C1WZH0_EUMVA</name>
<accession>A0A4C1WZH0</accession>
<dbReference type="Proteomes" id="UP000299102">
    <property type="component" value="Unassembled WGS sequence"/>
</dbReference>
<keyword evidence="2" id="KW-1185">Reference proteome</keyword>
<sequence>MYNFIAVEPYRGQISCSTKMGRYHILPGYAREVAASAVAFHPASESSDASPCPYQFDRTPLDNLFPPKRPATHWWRRPSTPKACLLVCPSNVLHIKKYVYPN</sequence>
<organism evidence="1 2">
    <name type="scientific">Eumeta variegata</name>
    <name type="common">Bagworm moth</name>
    <name type="synonym">Eumeta japonica</name>
    <dbReference type="NCBI Taxonomy" id="151549"/>
    <lineage>
        <taxon>Eukaryota</taxon>
        <taxon>Metazoa</taxon>
        <taxon>Ecdysozoa</taxon>
        <taxon>Arthropoda</taxon>
        <taxon>Hexapoda</taxon>
        <taxon>Insecta</taxon>
        <taxon>Pterygota</taxon>
        <taxon>Neoptera</taxon>
        <taxon>Endopterygota</taxon>
        <taxon>Lepidoptera</taxon>
        <taxon>Glossata</taxon>
        <taxon>Ditrysia</taxon>
        <taxon>Tineoidea</taxon>
        <taxon>Psychidae</taxon>
        <taxon>Oiketicinae</taxon>
        <taxon>Eumeta</taxon>
    </lineage>
</organism>
<evidence type="ECO:0000313" key="2">
    <source>
        <dbReference type="Proteomes" id="UP000299102"/>
    </source>
</evidence>
<dbReference type="EMBL" id="BGZK01000705">
    <property type="protein sequence ID" value="GBP56946.1"/>
    <property type="molecule type" value="Genomic_DNA"/>
</dbReference>
<proteinExistence type="predicted"/>
<evidence type="ECO:0000313" key="1">
    <source>
        <dbReference type="EMBL" id="GBP56946.1"/>
    </source>
</evidence>
<gene>
    <name evidence="1" type="ORF">EVAR_79082_1</name>
</gene>
<reference evidence="1 2" key="1">
    <citation type="journal article" date="2019" name="Commun. Biol.">
        <title>The bagworm genome reveals a unique fibroin gene that provides high tensile strength.</title>
        <authorList>
            <person name="Kono N."/>
            <person name="Nakamura H."/>
            <person name="Ohtoshi R."/>
            <person name="Tomita M."/>
            <person name="Numata K."/>
            <person name="Arakawa K."/>
        </authorList>
    </citation>
    <scope>NUCLEOTIDE SEQUENCE [LARGE SCALE GENOMIC DNA]</scope>
</reference>
<protein>
    <submittedName>
        <fullName evidence="1">Uncharacterized protein</fullName>
    </submittedName>
</protein>